<sequence>MGLRCSVLGHDYGETGVERERDERGAEVVRTAKRVQTCRHCGHERTVSANTEITALEPEAGVVRDGDGRVVAATAEENVAADGTGSITIEDGTLDGGTATDDATSSTGDTAVSLDEISGTDVEGLSTNEPASGTAANEHEPDATAAEPTTDTTATERESDTAATEHDSGTTATDTAVADDESEIPTVEASRTDDPADEPGRAPGEWPADPGTESAGSTGRTGNGVGSLTPIGDAADTAAGSDPGSRTQPLTEGWTLERAEARAKEEGAAGTNGSPGTAEPGETFVCRQCGFTAVVVDSPLRAGDSCPECRTGYLARGTRKE</sequence>
<dbReference type="InterPro" id="IPR055519">
    <property type="entry name" value="DUF7093"/>
</dbReference>
<dbReference type="EMBL" id="AOME01000076">
    <property type="protein sequence ID" value="EMA49842.1"/>
    <property type="molecule type" value="Genomic_DNA"/>
</dbReference>
<feature type="compositionally biased region" description="Basic and acidic residues" evidence="1">
    <location>
        <begin position="154"/>
        <end position="168"/>
    </location>
</feature>
<dbReference type="AlphaFoldDB" id="M0MVR2"/>
<dbReference type="RefSeq" id="WP_005045144.1">
    <property type="nucleotide sequence ID" value="NZ_AOME01000076.1"/>
</dbReference>
<evidence type="ECO:0000313" key="3">
    <source>
        <dbReference type="Proteomes" id="UP000011625"/>
    </source>
</evidence>
<feature type="compositionally biased region" description="Polar residues" evidence="1">
    <location>
        <begin position="125"/>
        <end position="135"/>
    </location>
</feature>
<dbReference type="STRING" id="1227456.C450_16255"/>
<reference evidence="2 3" key="1">
    <citation type="journal article" date="2014" name="PLoS Genet.">
        <title>Phylogenetically driven sequencing of extremely halophilic archaea reveals strategies for static and dynamic osmo-response.</title>
        <authorList>
            <person name="Becker E.A."/>
            <person name="Seitzer P.M."/>
            <person name="Tritt A."/>
            <person name="Larsen D."/>
            <person name="Krusor M."/>
            <person name="Yao A.I."/>
            <person name="Wu D."/>
            <person name="Madern D."/>
            <person name="Eisen J.A."/>
            <person name="Darling A.E."/>
            <person name="Facciotti M.T."/>
        </authorList>
    </citation>
    <scope>NUCLEOTIDE SEQUENCE [LARGE SCALE GENOMIC DNA]</scope>
    <source>
        <strain evidence="2 3">DSM 8989</strain>
    </source>
</reference>
<dbReference type="OrthoDB" id="205650at2157"/>
<gene>
    <name evidence="2" type="ORF">C450_16255</name>
</gene>
<protein>
    <submittedName>
        <fullName evidence="2">Uncharacterized protein</fullName>
    </submittedName>
</protein>
<keyword evidence="3" id="KW-1185">Reference proteome</keyword>
<feature type="compositionally biased region" description="Low complexity" evidence="1">
    <location>
        <begin position="96"/>
        <end position="111"/>
    </location>
</feature>
<evidence type="ECO:0000256" key="1">
    <source>
        <dbReference type="SAM" id="MobiDB-lite"/>
    </source>
</evidence>
<feature type="compositionally biased region" description="Basic and acidic residues" evidence="1">
    <location>
        <begin position="190"/>
        <end position="200"/>
    </location>
</feature>
<evidence type="ECO:0000313" key="2">
    <source>
        <dbReference type="EMBL" id="EMA49842.1"/>
    </source>
</evidence>
<dbReference type="Pfam" id="PF23373">
    <property type="entry name" value="DUF7093"/>
    <property type="match status" value="1"/>
</dbReference>
<feature type="compositionally biased region" description="Basic and acidic residues" evidence="1">
    <location>
        <begin position="255"/>
        <end position="267"/>
    </location>
</feature>
<dbReference type="Proteomes" id="UP000011625">
    <property type="component" value="Unassembled WGS sequence"/>
</dbReference>
<proteinExistence type="predicted"/>
<comment type="caution">
    <text evidence="2">The sequence shown here is derived from an EMBL/GenBank/DDBJ whole genome shotgun (WGS) entry which is preliminary data.</text>
</comment>
<feature type="compositionally biased region" description="Low complexity" evidence="1">
    <location>
        <begin position="143"/>
        <end position="153"/>
    </location>
</feature>
<dbReference type="PATRIC" id="fig|1227456.3.peg.3302"/>
<organism evidence="2 3">
    <name type="scientific">Halococcus salifodinae DSM 8989</name>
    <dbReference type="NCBI Taxonomy" id="1227456"/>
    <lineage>
        <taxon>Archaea</taxon>
        <taxon>Methanobacteriati</taxon>
        <taxon>Methanobacteriota</taxon>
        <taxon>Stenosarchaea group</taxon>
        <taxon>Halobacteria</taxon>
        <taxon>Halobacteriales</taxon>
        <taxon>Halococcaceae</taxon>
        <taxon>Halococcus</taxon>
    </lineage>
</organism>
<accession>M0MVR2</accession>
<name>M0MVR2_9EURY</name>
<feature type="region of interest" description="Disordered" evidence="1">
    <location>
        <begin position="82"/>
        <end position="279"/>
    </location>
</feature>